<dbReference type="EC" id="2.7.11.1" evidence="1"/>
<dbReference type="GO" id="GO:0004674">
    <property type="term" value="F:protein serine/threonine kinase activity"/>
    <property type="evidence" value="ECO:0007669"/>
    <property type="project" value="UniProtKB-EC"/>
</dbReference>
<dbReference type="Gene3D" id="3.30.200.20">
    <property type="entry name" value="Phosphorylase Kinase, domain 1"/>
    <property type="match status" value="1"/>
</dbReference>
<comment type="caution">
    <text evidence="9">The sequence shown here is derived from an EMBL/GenBank/DDBJ whole genome shotgun (WGS) entry which is preliminary data.</text>
</comment>
<dbReference type="InterPro" id="IPR008271">
    <property type="entry name" value="Ser/Thr_kinase_AS"/>
</dbReference>
<dbReference type="PROSITE" id="PS51746">
    <property type="entry name" value="PPM_2"/>
    <property type="match status" value="1"/>
</dbReference>
<evidence type="ECO:0000256" key="1">
    <source>
        <dbReference type="ARBA" id="ARBA00012513"/>
    </source>
</evidence>
<dbReference type="SUPFAM" id="SSF56112">
    <property type="entry name" value="Protein kinase-like (PK-like)"/>
    <property type="match status" value="1"/>
</dbReference>
<dbReference type="Pfam" id="PF13240">
    <property type="entry name" value="Zn_Ribbon_1"/>
    <property type="match status" value="1"/>
</dbReference>
<evidence type="ECO:0000256" key="6">
    <source>
        <dbReference type="SAM" id="MobiDB-lite"/>
    </source>
</evidence>
<sequence length="601" mass="65768">MGAVYRASDTFEMKQVALKVLALVHSIMDTEIAVERFRREARYAHQLRHPNIVPVINFGQDGNLLYLEMPLVTGGTLKELLKAEHPLPTLQALNYVKDMAAAIDAVHAHPQQIVHRDIKPSNLLIHQDDGRLVLADFGIARAMQQEKALTQRGWSLGTEHYIAPEQEQGNAQPSSDIYAMGVVVYQMFTGLLPFQAVIRSHAAELPMPSSLNHALPPSVDPVVMCAMDIEPENRFETAGAFAEALENALKTESLYSAPTVTSTRVATSSANIIVRMMTPENPCTKCGRENRSSSRFCRHCGHSLDETAPVIGDIGQIGYVSDRGRKAVTNEDMLLIVQGLCINLEPPPRPFALFAVADGLLGPQGKVAGGHEASRLAVETVADVVVPLLSGNQRSHSLQTPGNATPGRQRLSGNSSSRALRTPPPTEAVLGQWLRDGVRQANQVIYHCNADYDATMGSTLTTALMYKNHLYVASVGDSRAYQFRSGLGLRCLTRDHTLAANLVEANLLDPDELYDSAKRDQHYRYLGHDYHVTVDLFQCEVEPGDFILLCTDGLWHMVRDERQEAIIARGGDPQNIARALVDAANNSGGLGNVSAIVIRVQ</sequence>
<evidence type="ECO:0000256" key="2">
    <source>
        <dbReference type="ARBA" id="ARBA00022679"/>
    </source>
</evidence>
<evidence type="ECO:0000259" key="8">
    <source>
        <dbReference type="PROSITE" id="PS51746"/>
    </source>
</evidence>
<name>A0A8J3N4Z3_9CHLR</name>
<keyword evidence="5" id="KW-0067">ATP-binding</keyword>
<feature type="region of interest" description="Disordered" evidence="6">
    <location>
        <begin position="392"/>
        <end position="425"/>
    </location>
</feature>
<reference evidence="9" key="1">
    <citation type="submission" date="2020-10" db="EMBL/GenBank/DDBJ databases">
        <title>Taxonomic study of unclassified bacteria belonging to the class Ktedonobacteria.</title>
        <authorList>
            <person name="Yabe S."/>
            <person name="Wang C.M."/>
            <person name="Zheng Y."/>
            <person name="Sakai Y."/>
            <person name="Cavaletti L."/>
            <person name="Monciardini P."/>
            <person name="Donadio S."/>
        </authorList>
    </citation>
    <scope>NUCLEOTIDE SEQUENCE</scope>
    <source>
        <strain evidence="9">ID150040</strain>
    </source>
</reference>
<dbReference type="Pfam" id="PF00481">
    <property type="entry name" value="PP2C"/>
    <property type="match status" value="1"/>
</dbReference>
<evidence type="ECO:0000256" key="4">
    <source>
        <dbReference type="ARBA" id="ARBA00022777"/>
    </source>
</evidence>
<evidence type="ECO:0000313" key="9">
    <source>
        <dbReference type="EMBL" id="GHO95845.1"/>
    </source>
</evidence>
<evidence type="ECO:0000259" key="7">
    <source>
        <dbReference type="PROSITE" id="PS50011"/>
    </source>
</evidence>
<keyword evidence="2" id="KW-0808">Transferase</keyword>
<dbReference type="InterPro" id="IPR011009">
    <property type="entry name" value="Kinase-like_dom_sf"/>
</dbReference>
<dbReference type="Pfam" id="PF00069">
    <property type="entry name" value="Pkinase"/>
    <property type="match status" value="1"/>
</dbReference>
<dbReference type="SMART" id="SM00220">
    <property type="entry name" value="S_TKc"/>
    <property type="match status" value="1"/>
</dbReference>
<dbReference type="CDD" id="cd00143">
    <property type="entry name" value="PP2Cc"/>
    <property type="match status" value="1"/>
</dbReference>
<dbReference type="Gene3D" id="1.10.510.10">
    <property type="entry name" value="Transferase(Phosphotransferase) domain 1"/>
    <property type="match status" value="1"/>
</dbReference>
<keyword evidence="4" id="KW-0418">Kinase</keyword>
<dbReference type="PANTHER" id="PTHR43289:SF6">
    <property type="entry name" value="SERINE_THREONINE-PROTEIN KINASE NEKL-3"/>
    <property type="match status" value="1"/>
</dbReference>
<dbReference type="InterPro" id="IPR036457">
    <property type="entry name" value="PPM-type-like_dom_sf"/>
</dbReference>
<accession>A0A8J3N4Z3</accession>
<keyword evidence="3" id="KW-0547">Nucleotide-binding</keyword>
<dbReference type="GO" id="GO:0005524">
    <property type="term" value="F:ATP binding"/>
    <property type="evidence" value="ECO:0007669"/>
    <property type="project" value="UniProtKB-KW"/>
</dbReference>
<proteinExistence type="predicted"/>
<evidence type="ECO:0000313" key="10">
    <source>
        <dbReference type="Proteomes" id="UP000597444"/>
    </source>
</evidence>
<evidence type="ECO:0000256" key="5">
    <source>
        <dbReference type="ARBA" id="ARBA00022840"/>
    </source>
</evidence>
<dbReference type="SMART" id="SM00332">
    <property type="entry name" value="PP2Cc"/>
    <property type="match status" value="1"/>
</dbReference>
<dbReference type="AlphaFoldDB" id="A0A8J3N4Z3"/>
<dbReference type="Proteomes" id="UP000597444">
    <property type="component" value="Unassembled WGS sequence"/>
</dbReference>
<dbReference type="InterPro" id="IPR026870">
    <property type="entry name" value="Zinc_ribbon_dom"/>
</dbReference>
<evidence type="ECO:0000256" key="3">
    <source>
        <dbReference type="ARBA" id="ARBA00022741"/>
    </source>
</evidence>
<organism evidence="9 10">
    <name type="scientific">Reticulibacter mediterranei</name>
    <dbReference type="NCBI Taxonomy" id="2778369"/>
    <lineage>
        <taxon>Bacteria</taxon>
        <taxon>Bacillati</taxon>
        <taxon>Chloroflexota</taxon>
        <taxon>Ktedonobacteria</taxon>
        <taxon>Ktedonobacterales</taxon>
        <taxon>Reticulibacteraceae</taxon>
        <taxon>Reticulibacter</taxon>
    </lineage>
</organism>
<feature type="compositionally biased region" description="Polar residues" evidence="6">
    <location>
        <begin position="392"/>
        <end position="403"/>
    </location>
</feature>
<dbReference type="PROSITE" id="PS00108">
    <property type="entry name" value="PROTEIN_KINASE_ST"/>
    <property type="match status" value="1"/>
</dbReference>
<dbReference type="SUPFAM" id="SSF81606">
    <property type="entry name" value="PP2C-like"/>
    <property type="match status" value="1"/>
</dbReference>
<protein>
    <recommendedName>
        <fullName evidence="1">non-specific serine/threonine protein kinase</fullName>
        <ecNumber evidence="1">2.7.11.1</ecNumber>
    </recommendedName>
</protein>
<dbReference type="PROSITE" id="PS50011">
    <property type="entry name" value="PROTEIN_KINASE_DOM"/>
    <property type="match status" value="1"/>
</dbReference>
<feature type="domain" description="PPM-type phosphatase" evidence="8">
    <location>
        <begin position="316"/>
        <end position="600"/>
    </location>
</feature>
<dbReference type="Gene3D" id="3.60.40.10">
    <property type="entry name" value="PPM-type phosphatase domain"/>
    <property type="match status" value="1"/>
</dbReference>
<dbReference type="InterPro" id="IPR000719">
    <property type="entry name" value="Prot_kinase_dom"/>
</dbReference>
<dbReference type="CDD" id="cd14014">
    <property type="entry name" value="STKc_PknB_like"/>
    <property type="match status" value="1"/>
</dbReference>
<feature type="domain" description="Protein kinase" evidence="7">
    <location>
        <begin position="1"/>
        <end position="249"/>
    </location>
</feature>
<gene>
    <name evidence="9" type="ORF">KSF_058930</name>
</gene>
<dbReference type="InterPro" id="IPR001932">
    <property type="entry name" value="PPM-type_phosphatase-like_dom"/>
</dbReference>
<dbReference type="EMBL" id="BNJK01000001">
    <property type="protein sequence ID" value="GHO95845.1"/>
    <property type="molecule type" value="Genomic_DNA"/>
</dbReference>
<dbReference type="SMART" id="SM00331">
    <property type="entry name" value="PP2C_SIG"/>
    <property type="match status" value="1"/>
</dbReference>
<keyword evidence="10" id="KW-1185">Reference proteome</keyword>
<dbReference type="PANTHER" id="PTHR43289">
    <property type="entry name" value="MITOGEN-ACTIVATED PROTEIN KINASE KINASE KINASE 20-RELATED"/>
    <property type="match status" value="1"/>
</dbReference>